<accession>A0A1Z4JLD4</accession>
<keyword evidence="5" id="KW-0472">Membrane</keyword>
<dbReference type="InterPro" id="IPR027094">
    <property type="entry name" value="Mitofusin_fam"/>
</dbReference>
<dbReference type="InterPro" id="IPR045063">
    <property type="entry name" value="Dynamin_N"/>
</dbReference>
<keyword evidence="2" id="KW-0547">Nucleotide-binding</keyword>
<evidence type="ECO:0000256" key="2">
    <source>
        <dbReference type="ARBA" id="ARBA00022741"/>
    </source>
</evidence>
<keyword evidence="4" id="KW-0342">GTP-binding</keyword>
<dbReference type="GO" id="GO:0003924">
    <property type="term" value="F:GTPase activity"/>
    <property type="evidence" value="ECO:0007669"/>
    <property type="project" value="InterPro"/>
</dbReference>
<dbReference type="CDD" id="cd09912">
    <property type="entry name" value="DLP_2"/>
    <property type="match status" value="1"/>
</dbReference>
<evidence type="ECO:0000256" key="5">
    <source>
        <dbReference type="ARBA" id="ARBA00023136"/>
    </source>
</evidence>
<keyword evidence="3" id="KW-0378">Hydrolase</keyword>
<evidence type="ECO:0000256" key="4">
    <source>
        <dbReference type="ARBA" id="ARBA00023134"/>
    </source>
</evidence>
<gene>
    <name evidence="7" type="ORF">NIES2135_44420</name>
</gene>
<evidence type="ECO:0000256" key="3">
    <source>
        <dbReference type="ARBA" id="ARBA00022801"/>
    </source>
</evidence>
<name>A0A1Z4JLD4_LEPBY</name>
<dbReference type="PANTHER" id="PTHR10465">
    <property type="entry name" value="TRANSMEMBRANE GTPASE FZO1"/>
    <property type="match status" value="1"/>
</dbReference>
<reference evidence="7 8" key="1">
    <citation type="submission" date="2017-06" db="EMBL/GenBank/DDBJ databases">
        <title>Genome sequencing of cyanobaciteial culture collection at National Institute for Environmental Studies (NIES).</title>
        <authorList>
            <person name="Hirose Y."/>
            <person name="Shimura Y."/>
            <person name="Fujisawa T."/>
            <person name="Nakamura Y."/>
            <person name="Kawachi M."/>
        </authorList>
    </citation>
    <scope>NUCLEOTIDE SEQUENCE [LARGE SCALE GENOMIC DNA]</scope>
    <source>
        <strain evidence="7 8">NIES-2135</strain>
    </source>
</reference>
<sequence>MSIESQIEIIKSAIGTLELPPNHSIRQDLELICQRDSDNLRIAVFAPFNYGKSTLLNAILGERALPIDLIPTTGAAIRVQYGETLQTTIQFNDDRTITETGTDLLKQFAILDNDRRMREDVKSVEVFCPHPFLKTGIEFIDLPGTDDREAQDTLVKNQLLSTDVIIQVLDGRKLMTLGEREQLRDWLLDRGITTVIFVVNFLNLLDPDDQKQVYSRLRFVAESFRSHLPPGISNLYRVDALPALRARLKGESSAAQASGLPIFESALQTIAAHFQNSRTTQTARIQAITVQIKQQLQQKISDLESEIRTETETLNQRFQIQQKAQGLIQKGFESSLQEFRDWLTLDRLLSRYQLEAGLALQTQTFRSWETGAFKRSAIDYQQELVKWVHQACEFFDQPRPKQLVLTFPPIKQELVEIQESGDDSSTLDLLFGRKIASVMRESASFLFDDQPMKRPNPQHSLEAYQELIQTYFTHFSQLNLAAIDQYEQSATPILQFELKPSASEIPRHHQLQLLRSQFAKILETSESHHEG</sequence>
<dbReference type="EMBL" id="AP018203">
    <property type="protein sequence ID" value="BAY57572.1"/>
    <property type="molecule type" value="Genomic_DNA"/>
</dbReference>
<feature type="domain" description="Dynamin N-terminal" evidence="6">
    <location>
        <begin position="42"/>
        <end position="200"/>
    </location>
</feature>
<dbReference type="Proteomes" id="UP000217895">
    <property type="component" value="Chromosome"/>
</dbReference>
<evidence type="ECO:0000256" key="1">
    <source>
        <dbReference type="ARBA" id="ARBA00004370"/>
    </source>
</evidence>
<dbReference type="GO" id="GO:0016020">
    <property type="term" value="C:membrane"/>
    <property type="evidence" value="ECO:0007669"/>
    <property type="project" value="UniProtKB-SubCell"/>
</dbReference>
<dbReference type="Gene3D" id="3.40.50.300">
    <property type="entry name" value="P-loop containing nucleotide triphosphate hydrolases"/>
    <property type="match status" value="1"/>
</dbReference>
<dbReference type="AlphaFoldDB" id="A0A1Z4JLD4"/>
<dbReference type="InterPro" id="IPR027417">
    <property type="entry name" value="P-loop_NTPase"/>
</dbReference>
<dbReference type="GO" id="GO:0005525">
    <property type="term" value="F:GTP binding"/>
    <property type="evidence" value="ECO:0007669"/>
    <property type="project" value="UniProtKB-KW"/>
</dbReference>
<proteinExistence type="predicted"/>
<evidence type="ECO:0000313" key="8">
    <source>
        <dbReference type="Proteomes" id="UP000217895"/>
    </source>
</evidence>
<organism evidence="7 8">
    <name type="scientific">Leptolyngbya boryana NIES-2135</name>
    <dbReference type="NCBI Taxonomy" id="1973484"/>
    <lineage>
        <taxon>Bacteria</taxon>
        <taxon>Bacillati</taxon>
        <taxon>Cyanobacteriota</taxon>
        <taxon>Cyanophyceae</taxon>
        <taxon>Leptolyngbyales</taxon>
        <taxon>Leptolyngbyaceae</taxon>
        <taxon>Leptolyngbya group</taxon>
        <taxon>Leptolyngbya</taxon>
    </lineage>
</organism>
<evidence type="ECO:0000313" key="7">
    <source>
        <dbReference type="EMBL" id="BAY57572.1"/>
    </source>
</evidence>
<dbReference type="Pfam" id="PF00350">
    <property type="entry name" value="Dynamin_N"/>
    <property type="match status" value="1"/>
</dbReference>
<dbReference type="SUPFAM" id="SSF52540">
    <property type="entry name" value="P-loop containing nucleoside triphosphate hydrolases"/>
    <property type="match status" value="1"/>
</dbReference>
<comment type="subcellular location">
    <subcellularLocation>
        <location evidence="1">Membrane</location>
    </subcellularLocation>
</comment>
<dbReference type="PANTHER" id="PTHR10465:SF0">
    <property type="entry name" value="SARCALUMENIN"/>
    <property type="match status" value="1"/>
</dbReference>
<evidence type="ECO:0000259" key="6">
    <source>
        <dbReference type="Pfam" id="PF00350"/>
    </source>
</evidence>
<keyword evidence="8" id="KW-1185">Reference proteome</keyword>
<protein>
    <submittedName>
        <fullName evidence="7">Dynamin family protein</fullName>
    </submittedName>
</protein>